<proteinExistence type="predicted"/>
<evidence type="ECO:0000256" key="1">
    <source>
        <dbReference type="SAM" id="MobiDB-lite"/>
    </source>
</evidence>
<keyword evidence="2" id="KW-0812">Transmembrane</keyword>
<accession>A0ABQ9Y6U4</accession>
<evidence type="ECO:0000256" key="2">
    <source>
        <dbReference type="SAM" id="Phobius"/>
    </source>
</evidence>
<keyword evidence="2" id="KW-0472">Membrane</keyword>
<feature type="transmembrane region" description="Helical" evidence="2">
    <location>
        <begin position="159"/>
        <end position="181"/>
    </location>
</feature>
<feature type="compositionally biased region" description="Acidic residues" evidence="1">
    <location>
        <begin position="302"/>
        <end position="320"/>
    </location>
</feature>
<evidence type="ECO:0000313" key="3">
    <source>
        <dbReference type="EMBL" id="KAK2959399.1"/>
    </source>
</evidence>
<feature type="compositionally biased region" description="Polar residues" evidence="1">
    <location>
        <begin position="239"/>
        <end position="253"/>
    </location>
</feature>
<name>A0ABQ9Y6U4_9EUKA</name>
<feature type="region of interest" description="Disordered" evidence="1">
    <location>
        <begin position="293"/>
        <end position="320"/>
    </location>
</feature>
<dbReference type="EMBL" id="JARBJD010000030">
    <property type="protein sequence ID" value="KAK2959399.1"/>
    <property type="molecule type" value="Genomic_DNA"/>
</dbReference>
<keyword evidence="4" id="KW-1185">Reference proteome</keyword>
<organism evidence="3 4">
    <name type="scientific">Blattamonas nauphoetae</name>
    <dbReference type="NCBI Taxonomy" id="2049346"/>
    <lineage>
        <taxon>Eukaryota</taxon>
        <taxon>Metamonada</taxon>
        <taxon>Preaxostyla</taxon>
        <taxon>Oxymonadida</taxon>
        <taxon>Blattamonas</taxon>
    </lineage>
</organism>
<keyword evidence="2" id="KW-1133">Transmembrane helix</keyword>
<feature type="transmembrane region" description="Helical" evidence="2">
    <location>
        <begin position="12"/>
        <end position="36"/>
    </location>
</feature>
<feature type="transmembrane region" description="Helical" evidence="2">
    <location>
        <begin position="97"/>
        <end position="119"/>
    </location>
</feature>
<protein>
    <recommendedName>
        <fullName evidence="5">Transmembrane protein</fullName>
    </recommendedName>
</protein>
<feature type="transmembrane region" description="Helical" evidence="2">
    <location>
        <begin position="56"/>
        <end position="77"/>
    </location>
</feature>
<sequence>MMTETKKGRNGMALLHLLAGIALILLHIVGCIISIISYDSTSSAIYDPKREYRSLLVSQIINTVITTLILSLMIFDIITIARSARSVTAPLFRRLRFLYLVPSIGTAIIYFIQLLSMILSNFGLDNIFLRLSDSASFCLHPEIFRELTVDHCSIFSLLYMFRFFILNLSPIVVFLLSFFTITKQTNSTLLMVLYEAGTLDVKTSRPILQTKSNTQNTKEAGSVTTTTPLLHHSAEGYNSQAGKSTLKASTPLESKSESQPRKSFLKARVRRKSENADVFVSLPQLRAPSVRRFEASNTSTDQIEEFVFEDESEDEPDYFT</sequence>
<gene>
    <name evidence="3" type="ORF">BLNAU_5708</name>
</gene>
<comment type="caution">
    <text evidence="3">The sequence shown here is derived from an EMBL/GenBank/DDBJ whole genome shotgun (WGS) entry which is preliminary data.</text>
</comment>
<evidence type="ECO:0000313" key="4">
    <source>
        <dbReference type="Proteomes" id="UP001281761"/>
    </source>
</evidence>
<feature type="region of interest" description="Disordered" evidence="1">
    <location>
        <begin position="239"/>
        <end position="269"/>
    </location>
</feature>
<reference evidence="3 4" key="1">
    <citation type="journal article" date="2022" name="bioRxiv">
        <title>Genomics of Preaxostyla Flagellates Illuminates Evolutionary Transitions and the Path Towards Mitochondrial Loss.</title>
        <authorList>
            <person name="Novak L.V.F."/>
            <person name="Treitli S.C."/>
            <person name="Pyrih J."/>
            <person name="Halakuc P."/>
            <person name="Pipaliya S.V."/>
            <person name="Vacek V."/>
            <person name="Brzon O."/>
            <person name="Soukal P."/>
            <person name="Eme L."/>
            <person name="Dacks J.B."/>
            <person name="Karnkowska A."/>
            <person name="Elias M."/>
            <person name="Hampl V."/>
        </authorList>
    </citation>
    <scope>NUCLEOTIDE SEQUENCE [LARGE SCALE GENOMIC DNA]</scope>
    <source>
        <strain evidence="3">NAU3</strain>
        <tissue evidence="3">Gut</tissue>
    </source>
</reference>
<dbReference type="Proteomes" id="UP001281761">
    <property type="component" value="Unassembled WGS sequence"/>
</dbReference>
<evidence type="ECO:0008006" key="5">
    <source>
        <dbReference type="Google" id="ProtNLM"/>
    </source>
</evidence>